<dbReference type="SMART" id="SM00326">
    <property type="entry name" value="SH3"/>
    <property type="match status" value="1"/>
</dbReference>
<keyword evidence="7" id="KW-1185">Reference proteome</keyword>
<dbReference type="InterPro" id="IPR055093">
    <property type="entry name" value="EPS8_2nd"/>
</dbReference>
<feature type="region of interest" description="Disordered" evidence="5">
    <location>
        <begin position="947"/>
        <end position="977"/>
    </location>
</feature>
<reference evidence="7" key="1">
    <citation type="journal article" date="2013" name="Genetics">
        <title>The draft genome and transcriptome of Panagrellus redivivus are shaped by the harsh demands of a free-living lifestyle.</title>
        <authorList>
            <person name="Srinivasan J."/>
            <person name="Dillman A.R."/>
            <person name="Macchietto M.G."/>
            <person name="Heikkinen L."/>
            <person name="Lakso M."/>
            <person name="Fracchia K.M."/>
            <person name="Antoshechkin I."/>
            <person name="Mortazavi A."/>
            <person name="Wong G."/>
            <person name="Sternberg P.W."/>
        </authorList>
    </citation>
    <scope>NUCLEOTIDE SEQUENCE [LARGE SCALE GENOMIC DNA]</scope>
    <source>
        <strain evidence="7">MT8872</strain>
    </source>
</reference>
<dbReference type="PANTHER" id="PTHR12287:SF23">
    <property type="entry name" value="AROUSER, ISOFORM A-RELATED"/>
    <property type="match status" value="1"/>
</dbReference>
<sequence length="993" mass="112649">MRPHHSSSMHLGGYPPPPHQGQLGPRHGSMPYEGSSNGYPAPSSSRYPSGSNSYYYSSTARPPPLNTNTLGNNSAVPSPSAHSYRTNTSVERIPQHHSTSTMPGRRGGSVGPPPVADVPTYQIEHLATFAVGRTYGLLNAQDGIRKLKQMEKQSAIWAQPLLLKLWPDRISVEDENEDVVEAFPMHHVIDPTAHQSHDNSDAYNNILLFVVRSPDEISGKRGSQPATAATEMHIFQCVRVSAVDVAQDILYYTRGMIHKVRGGRRDTGYGGSFDASPPFAATQQNFYRDDASPSSNSSEAIDVNVNTLNKCFDDIERFVARIQSAGQAQRELEAQQQRLRGRKARKNEVPQASILALRAQFPTPDEFYEIFQKFKLSFNILTMVKDYIHDPNAPDLLHHLFKPLMGIVDASHYGHNKNIAADVVSPLLSSEAYDLLRNCLNSKEFDVWMALGPNWRTTPEDWNGPLPAPYRPVFRDNFAPYGYPPQRQLPPQREPFPQPAPSQAMHRGSSAPPPQHYVPPRKPQRSVDDIDMERVNLEKERIAFERMKIIDRERRLAEEEQRLQREEQRLAAERELMRQEARLNQQRVQPVATSTDSNVYIKTQPSPVKNGTSNYDANGMHPRMRSFLADLHKHGRKVVEVTYDRVKQHDKELTVIRGEYLEVLNDEKNWWECRNSQSVTGFVPHTILSLLTADDVATILRTQNNIIDPESIPQRNPPAYLEQQSLSPRPAALRIPDAPPLDSPIMSLPTPSHNTLNEQLRQVILKKTKSSETPLSTFSESKFKKQQLPYINDLFDTLNGKKILIPKKRPSNRGSLLTFKATPEQLQKWLTEKNFSERVHILFSKYTGEDLFSLTEEDFIKYCGQAEGKRLHSLVLVQKRRSNYKTVTNIDPSLTAILKMRRDRVDHEEEVTIEPDDTPPEVDIVIPETKVPEPENSAPEQNHYVATHSLTPPTTKPRTNNNIISYQPTRLATPPTQPLRVEKWSHTIKKYDS</sequence>
<dbReference type="Pfam" id="PF00018">
    <property type="entry name" value="SH3_1"/>
    <property type="match status" value="1"/>
</dbReference>
<accession>A0A7E4VXD6</accession>
<dbReference type="Proteomes" id="UP000492821">
    <property type="component" value="Unassembled WGS sequence"/>
</dbReference>
<dbReference type="Pfam" id="PF22975">
    <property type="entry name" value="EPS8_2nd"/>
    <property type="match status" value="1"/>
</dbReference>
<dbReference type="GO" id="GO:0007266">
    <property type="term" value="P:Rho protein signal transduction"/>
    <property type="evidence" value="ECO:0007669"/>
    <property type="project" value="TreeGrafter"/>
</dbReference>
<dbReference type="InterPro" id="IPR006020">
    <property type="entry name" value="PTB/PI_dom"/>
</dbReference>
<dbReference type="Pfam" id="PF18016">
    <property type="entry name" value="SAM_3"/>
    <property type="match status" value="1"/>
</dbReference>
<comment type="similarity">
    <text evidence="1">Belongs to the EPS8 family.</text>
</comment>
<dbReference type="PANTHER" id="PTHR12287">
    <property type="entry name" value="EPIDERMAL GROWTH FACTOR RECEPTOR KINASE SUBSTRATE EPS8-RELATED PROTEIN"/>
    <property type="match status" value="1"/>
</dbReference>
<evidence type="ECO:0000256" key="5">
    <source>
        <dbReference type="SAM" id="MobiDB-lite"/>
    </source>
</evidence>
<dbReference type="InterPro" id="IPR036028">
    <property type="entry name" value="SH3-like_dom_sf"/>
</dbReference>
<evidence type="ECO:0000259" key="6">
    <source>
        <dbReference type="PROSITE" id="PS50002"/>
    </source>
</evidence>
<dbReference type="SUPFAM" id="SSF50044">
    <property type="entry name" value="SH3-domain"/>
    <property type="match status" value="1"/>
</dbReference>
<dbReference type="FunFam" id="2.30.29.30:FF:000289">
    <property type="entry name" value="Epidermal growth factor receptor kinase substrate 8"/>
    <property type="match status" value="1"/>
</dbReference>
<evidence type="ECO:0000256" key="2">
    <source>
        <dbReference type="ARBA" id="ARBA00022443"/>
    </source>
</evidence>
<dbReference type="CDD" id="cd01210">
    <property type="entry name" value="PTB_EPS8"/>
    <property type="match status" value="1"/>
</dbReference>
<dbReference type="SUPFAM" id="SSF50729">
    <property type="entry name" value="PH domain-like"/>
    <property type="match status" value="1"/>
</dbReference>
<protein>
    <submittedName>
        <fullName evidence="8">SH3 domain-containing protein</fullName>
    </submittedName>
</protein>
<dbReference type="Gene3D" id="1.10.150.50">
    <property type="entry name" value="Transcription Factor, Ets-1"/>
    <property type="match status" value="1"/>
</dbReference>
<dbReference type="InterPro" id="IPR039801">
    <property type="entry name" value="EPS8-like"/>
</dbReference>
<dbReference type="InterPro" id="IPR001452">
    <property type="entry name" value="SH3_domain"/>
</dbReference>
<dbReference type="InterPro" id="IPR041418">
    <property type="entry name" value="SAM_3"/>
</dbReference>
<evidence type="ECO:0000313" key="8">
    <source>
        <dbReference type="WBParaSite" id="Pan_g3973.t1"/>
    </source>
</evidence>
<keyword evidence="4" id="KW-0175">Coiled coil</keyword>
<organism evidence="7 8">
    <name type="scientific">Panagrellus redivivus</name>
    <name type="common">Microworm</name>
    <dbReference type="NCBI Taxonomy" id="6233"/>
    <lineage>
        <taxon>Eukaryota</taxon>
        <taxon>Metazoa</taxon>
        <taxon>Ecdysozoa</taxon>
        <taxon>Nematoda</taxon>
        <taxon>Chromadorea</taxon>
        <taxon>Rhabditida</taxon>
        <taxon>Tylenchina</taxon>
        <taxon>Panagrolaimomorpha</taxon>
        <taxon>Panagrolaimoidea</taxon>
        <taxon>Panagrolaimidae</taxon>
        <taxon>Panagrellus</taxon>
    </lineage>
</organism>
<feature type="region of interest" description="Disordered" evidence="5">
    <location>
        <begin position="481"/>
        <end position="529"/>
    </location>
</feature>
<feature type="region of interest" description="Disordered" evidence="5">
    <location>
        <begin position="1"/>
        <end position="113"/>
    </location>
</feature>
<dbReference type="GO" id="GO:0003779">
    <property type="term" value="F:actin binding"/>
    <property type="evidence" value="ECO:0007669"/>
    <property type="project" value="TreeGrafter"/>
</dbReference>
<dbReference type="Gene3D" id="2.30.30.40">
    <property type="entry name" value="SH3 Domains"/>
    <property type="match status" value="1"/>
</dbReference>
<dbReference type="InterPro" id="IPR013625">
    <property type="entry name" value="PTB"/>
</dbReference>
<name>A0A7E4VXD6_PANRE</name>
<dbReference type="SMART" id="SM00462">
    <property type="entry name" value="PTB"/>
    <property type="match status" value="1"/>
</dbReference>
<dbReference type="PROSITE" id="PS50002">
    <property type="entry name" value="SH3"/>
    <property type="match status" value="1"/>
</dbReference>
<dbReference type="Gene3D" id="2.30.29.30">
    <property type="entry name" value="Pleckstrin-homology domain (PH domain)/Phosphotyrosine-binding domain (PTB)"/>
    <property type="match status" value="1"/>
</dbReference>
<keyword evidence="2 3" id="KW-0728">SH3 domain</keyword>
<dbReference type="GO" id="GO:0035023">
    <property type="term" value="P:regulation of Rho protein signal transduction"/>
    <property type="evidence" value="ECO:0007669"/>
    <property type="project" value="TreeGrafter"/>
</dbReference>
<dbReference type="WBParaSite" id="Pan_g3973.t1">
    <property type="protein sequence ID" value="Pan_g3973.t1"/>
    <property type="gene ID" value="Pan_g3973"/>
</dbReference>
<dbReference type="InterPro" id="IPR033928">
    <property type="entry name" value="EPS8_PTB"/>
</dbReference>
<dbReference type="InterPro" id="IPR011993">
    <property type="entry name" value="PH-like_dom_sf"/>
</dbReference>
<proteinExistence type="inferred from homology"/>
<feature type="compositionally biased region" description="Low complexity" evidence="5">
    <location>
        <begin position="951"/>
        <end position="962"/>
    </location>
</feature>
<reference evidence="8" key="2">
    <citation type="submission" date="2020-10" db="UniProtKB">
        <authorList>
            <consortium name="WormBaseParasite"/>
        </authorList>
    </citation>
    <scope>IDENTIFICATION</scope>
</reference>
<evidence type="ECO:0000313" key="7">
    <source>
        <dbReference type="Proteomes" id="UP000492821"/>
    </source>
</evidence>
<feature type="compositionally biased region" description="Pro residues" evidence="5">
    <location>
        <begin position="511"/>
        <end position="521"/>
    </location>
</feature>
<feature type="compositionally biased region" description="Low complexity" evidence="5">
    <location>
        <begin position="39"/>
        <end position="58"/>
    </location>
</feature>
<feature type="domain" description="SH3" evidence="6">
    <location>
        <begin position="634"/>
        <end position="693"/>
    </location>
</feature>
<evidence type="ECO:0000256" key="3">
    <source>
        <dbReference type="PROSITE-ProRule" id="PRU00192"/>
    </source>
</evidence>
<evidence type="ECO:0000256" key="1">
    <source>
        <dbReference type="ARBA" id="ARBA00006197"/>
    </source>
</evidence>
<feature type="coiled-coil region" evidence="4">
    <location>
        <begin position="549"/>
        <end position="589"/>
    </location>
</feature>
<dbReference type="SUPFAM" id="SSF47769">
    <property type="entry name" value="SAM/Pointed domain"/>
    <property type="match status" value="1"/>
</dbReference>
<evidence type="ECO:0000256" key="4">
    <source>
        <dbReference type="SAM" id="Coils"/>
    </source>
</evidence>
<dbReference type="InterPro" id="IPR013761">
    <property type="entry name" value="SAM/pointed_sf"/>
</dbReference>
<feature type="compositionally biased region" description="Polar residues" evidence="5">
    <location>
        <begin position="74"/>
        <end position="102"/>
    </location>
</feature>
<dbReference type="AlphaFoldDB" id="A0A7E4VXD6"/>
<dbReference type="GO" id="GO:0005886">
    <property type="term" value="C:plasma membrane"/>
    <property type="evidence" value="ECO:0007669"/>
    <property type="project" value="TreeGrafter"/>
</dbReference>
<feature type="compositionally biased region" description="Low complexity" evidence="5">
    <location>
        <begin position="481"/>
        <end position="491"/>
    </location>
</feature>
<dbReference type="Pfam" id="PF08416">
    <property type="entry name" value="PTB"/>
    <property type="match status" value="1"/>
</dbReference>